<evidence type="ECO:0000313" key="1">
    <source>
        <dbReference type="EMBL" id="CEN33312.1"/>
    </source>
</evidence>
<dbReference type="AlphaFoldDB" id="A0A0B7H5W9"/>
<dbReference type="EMBL" id="CDOD01000008">
    <property type="protein sequence ID" value="CEN33312.1"/>
    <property type="molecule type" value="Genomic_DNA"/>
</dbReference>
<dbReference type="STRING" id="28189.CCYN74_30052"/>
<dbReference type="PROSITE" id="PS51257">
    <property type="entry name" value="PROKAR_LIPOPROTEIN"/>
    <property type="match status" value="1"/>
</dbReference>
<proteinExistence type="predicted"/>
<evidence type="ECO:0008006" key="3">
    <source>
        <dbReference type="Google" id="ProtNLM"/>
    </source>
</evidence>
<name>A0A0B7H5W9_9FLAO</name>
<sequence>MKTKTILILLLLVVMGCGKRIDETIENITFTTIAKGTLYGNEKEYITKSNFVISSQSDFNDLISNMSKINNISDTLTEKEIDFSKYQIIAIFDEVKSSGPSDITITKIVELKNYIEVFINKTIKDGAVMNQPYHIVKTPKCEKNIILRK</sequence>
<gene>
    <name evidence="1" type="ORF">CCYN2B_160008</name>
</gene>
<protein>
    <recommendedName>
        <fullName evidence="3">Lipoprotein</fullName>
    </recommendedName>
</protein>
<dbReference type="Proteomes" id="UP000038055">
    <property type="component" value="Unassembled WGS sequence"/>
</dbReference>
<keyword evidence="2" id="KW-1185">Reference proteome</keyword>
<dbReference type="eggNOG" id="ENOG5032TQP">
    <property type="taxonomic scope" value="Bacteria"/>
</dbReference>
<organism evidence="1 2">
    <name type="scientific">Capnocytophaga cynodegmi</name>
    <dbReference type="NCBI Taxonomy" id="28189"/>
    <lineage>
        <taxon>Bacteria</taxon>
        <taxon>Pseudomonadati</taxon>
        <taxon>Bacteroidota</taxon>
        <taxon>Flavobacteriia</taxon>
        <taxon>Flavobacteriales</taxon>
        <taxon>Flavobacteriaceae</taxon>
        <taxon>Capnocytophaga</taxon>
    </lineage>
</organism>
<evidence type="ECO:0000313" key="2">
    <source>
        <dbReference type="Proteomes" id="UP000038055"/>
    </source>
</evidence>
<reference evidence="2" key="1">
    <citation type="submission" date="2015-01" db="EMBL/GenBank/DDBJ databases">
        <authorList>
            <person name="MANFREDI Pablo"/>
        </authorList>
    </citation>
    <scope>NUCLEOTIDE SEQUENCE [LARGE SCALE GENOMIC DNA]</scope>
    <source>
        <strain evidence="2">Ccyn2B</strain>
    </source>
</reference>
<dbReference type="RefSeq" id="WP_052456885.1">
    <property type="nucleotide sequence ID" value="NZ_CDOD01000008.1"/>
</dbReference>
<accession>A0A0B7H5W9</accession>